<accession>A0AAP0FCH1</accession>
<protein>
    <recommendedName>
        <fullName evidence="7">TF-B3 domain-containing protein</fullName>
    </recommendedName>
</protein>
<dbReference type="GO" id="GO:0003700">
    <property type="term" value="F:DNA-binding transcription factor activity"/>
    <property type="evidence" value="ECO:0007669"/>
    <property type="project" value="InterPro"/>
</dbReference>
<evidence type="ECO:0000313" key="8">
    <source>
        <dbReference type="EMBL" id="KAK9106293.1"/>
    </source>
</evidence>
<dbReference type="GO" id="GO:0003677">
    <property type="term" value="F:DNA binding"/>
    <property type="evidence" value="ECO:0007669"/>
    <property type="project" value="UniProtKB-KW"/>
</dbReference>
<evidence type="ECO:0000256" key="5">
    <source>
        <dbReference type="ARBA" id="ARBA00023242"/>
    </source>
</evidence>
<sequence length="474" mass="52527">MWRRDEGNEGSIERENKILLPSLISVSEAAAAAPSMDLTRGFMFGESRGKRAKCEEDERVINQGFAPFSMLPSQPGFIQFGTELTPAFPGLNDLWSPQPLGHVGHPYQYQVFPYNGVCVSTTAAPNLKRKAEGFGNAPHMETLFGCMAGGFYHDPLLRTGYLPVQALFQNPFFPPPMRSPLNYPMSSPFMRSQEMNAPMASWGSLVSESLIGSASAPLHEQKVIQPNLASSTGITVASDESKITNSETSSRCWPLSSKEQNGLEEASNAKQSSISTGLKIQSGCSPLGSVHKSDDEKEIEGKGWKVLVQKELRNTDVGNLGRIILPKKDAEGNLPQLVAKDGIILHMEDMALSVDWKFKFRYWPNNKRDFVRTHNLKTGDFFIVYKEESSGKYIAHGKKGKEKESSGNVVGRRNSGGEDERECRTKSLFQTEQRTSKTSDSDCWIHSKTDLSKSASGESFDNQGDRRTASQYFR</sequence>
<keyword evidence="5" id="KW-0539">Nucleus</keyword>
<reference evidence="8 9" key="1">
    <citation type="submission" date="2024-01" db="EMBL/GenBank/DDBJ databases">
        <title>Genome assemblies of Stephania.</title>
        <authorList>
            <person name="Yang L."/>
        </authorList>
    </citation>
    <scope>NUCLEOTIDE SEQUENCE [LARGE SCALE GENOMIC DNA]</scope>
    <source>
        <strain evidence="8">YNDBR</strain>
        <tissue evidence="8">Leaf</tissue>
    </source>
</reference>
<dbReference type="SUPFAM" id="SSF101936">
    <property type="entry name" value="DNA-binding pseudobarrel domain"/>
    <property type="match status" value="1"/>
</dbReference>
<dbReference type="PANTHER" id="PTHR31140">
    <property type="entry name" value="B3 DOMAIN-CONTAINING TRANSCRIPTION FACTOR ABI3"/>
    <property type="match status" value="1"/>
</dbReference>
<dbReference type="AlphaFoldDB" id="A0AAP0FCH1"/>
<dbReference type="InterPro" id="IPR044800">
    <property type="entry name" value="LEC2-like"/>
</dbReference>
<comment type="subcellular location">
    <subcellularLocation>
        <location evidence="1">Nucleus</location>
    </subcellularLocation>
</comment>
<evidence type="ECO:0000256" key="3">
    <source>
        <dbReference type="ARBA" id="ARBA00023125"/>
    </source>
</evidence>
<feature type="region of interest" description="Disordered" evidence="6">
    <location>
        <begin position="238"/>
        <end position="274"/>
    </location>
</feature>
<proteinExistence type="predicted"/>
<evidence type="ECO:0000256" key="2">
    <source>
        <dbReference type="ARBA" id="ARBA00023015"/>
    </source>
</evidence>
<name>A0AAP0FCH1_9MAGN</name>
<keyword evidence="3" id="KW-0238">DNA-binding</keyword>
<feature type="compositionally biased region" description="Polar residues" evidence="6">
    <location>
        <begin position="452"/>
        <end position="462"/>
    </location>
</feature>
<evidence type="ECO:0000313" key="9">
    <source>
        <dbReference type="Proteomes" id="UP001420932"/>
    </source>
</evidence>
<dbReference type="PANTHER" id="PTHR31140:SF90">
    <property type="entry name" value="B3 DOMAIN-CONTAINING TRANSCRIPTION FACTOR LEC2"/>
    <property type="match status" value="1"/>
</dbReference>
<evidence type="ECO:0000256" key="6">
    <source>
        <dbReference type="SAM" id="MobiDB-lite"/>
    </source>
</evidence>
<gene>
    <name evidence="8" type="ORF">Syun_022304</name>
</gene>
<comment type="caution">
    <text evidence="8">The sequence shown here is derived from an EMBL/GenBank/DDBJ whole genome shotgun (WGS) entry which is preliminary data.</text>
</comment>
<dbReference type="EMBL" id="JBBNAF010000010">
    <property type="protein sequence ID" value="KAK9106293.1"/>
    <property type="molecule type" value="Genomic_DNA"/>
</dbReference>
<evidence type="ECO:0000256" key="1">
    <source>
        <dbReference type="ARBA" id="ARBA00004123"/>
    </source>
</evidence>
<feature type="region of interest" description="Disordered" evidence="6">
    <location>
        <begin position="394"/>
        <end position="474"/>
    </location>
</feature>
<dbReference type="Gene3D" id="2.40.330.10">
    <property type="entry name" value="DNA-binding pseudobarrel domain"/>
    <property type="match status" value="1"/>
</dbReference>
<keyword evidence="2" id="KW-0805">Transcription regulation</keyword>
<dbReference type="InterPro" id="IPR015300">
    <property type="entry name" value="DNA-bd_pseudobarrel_sf"/>
</dbReference>
<dbReference type="InterPro" id="IPR003340">
    <property type="entry name" value="B3_DNA-bd"/>
</dbReference>
<evidence type="ECO:0000259" key="7">
    <source>
        <dbReference type="SMART" id="SM01019"/>
    </source>
</evidence>
<dbReference type="CDD" id="cd10017">
    <property type="entry name" value="B3_DNA"/>
    <property type="match status" value="1"/>
</dbReference>
<dbReference type="Proteomes" id="UP001420932">
    <property type="component" value="Unassembled WGS sequence"/>
</dbReference>
<feature type="compositionally biased region" description="Basic and acidic residues" evidence="6">
    <location>
        <begin position="434"/>
        <end position="451"/>
    </location>
</feature>
<organism evidence="8 9">
    <name type="scientific">Stephania yunnanensis</name>
    <dbReference type="NCBI Taxonomy" id="152371"/>
    <lineage>
        <taxon>Eukaryota</taxon>
        <taxon>Viridiplantae</taxon>
        <taxon>Streptophyta</taxon>
        <taxon>Embryophyta</taxon>
        <taxon>Tracheophyta</taxon>
        <taxon>Spermatophyta</taxon>
        <taxon>Magnoliopsida</taxon>
        <taxon>Ranunculales</taxon>
        <taxon>Menispermaceae</taxon>
        <taxon>Menispermoideae</taxon>
        <taxon>Cissampelideae</taxon>
        <taxon>Stephania</taxon>
    </lineage>
</organism>
<dbReference type="GO" id="GO:0005634">
    <property type="term" value="C:nucleus"/>
    <property type="evidence" value="ECO:0007669"/>
    <property type="project" value="UniProtKB-SubCell"/>
</dbReference>
<keyword evidence="4" id="KW-0804">Transcription</keyword>
<evidence type="ECO:0000256" key="4">
    <source>
        <dbReference type="ARBA" id="ARBA00023163"/>
    </source>
</evidence>
<keyword evidence="9" id="KW-1185">Reference proteome</keyword>
<feature type="domain" description="TF-B3" evidence="7">
    <location>
        <begin position="308"/>
        <end position="400"/>
    </location>
</feature>
<feature type="compositionally biased region" description="Basic and acidic residues" evidence="6">
    <location>
        <begin position="415"/>
        <end position="425"/>
    </location>
</feature>
<dbReference type="SMART" id="SM01019">
    <property type="entry name" value="B3"/>
    <property type="match status" value="1"/>
</dbReference>